<dbReference type="Proteomes" id="UP000004956">
    <property type="component" value="Unassembled WGS sequence"/>
</dbReference>
<gene>
    <name evidence="1" type="ORF">HMPREF9440_00912</name>
</gene>
<keyword evidence="2" id="KW-1185">Reference proteome</keyword>
<proteinExistence type="predicted"/>
<comment type="caution">
    <text evidence="1">The sequence shown here is derived from an EMBL/GenBank/DDBJ whole genome shotgun (WGS) entry which is preliminary data.</text>
</comment>
<reference evidence="1 2" key="1">
    <citation type="submission" date="2011-11" db="EMBL/GenBank/DDBJ databases">
        <authorList>
            <person name="Weinstock G."/>
            <person name="Sodergren E."/>
            <person name="Clifton S."/>
            <person name="Fulton L."/>
            <person name="Fulton B."/>
            <person name="Courtney L."/>
            <person name="Fronick C."/>
            <person name="Harrison M."/>
            <person name="Strong C."/>
            <person name="Farmer C."/>
            <person name="Delahaunty K."/>
            <person name="Markovic C."/>
            <person name="Hall O."/>
            <person name="Minx P."/>
            <person name="Tomlinson C."/>
            <person name="Mitreva M."/>
            <person name="Hou S."/>
            <person name="Chen J."/>
            <person name="Wollam A."/>
            <person name="Pepin K.H."/>
            <person name="Johnson M."/>
            <person name="Bhonagiri V."/>
            <person name="Zhang X."/>
            <person name="Suruliraj S."/>
            <person name="Warren W."/>
            <person name="Chinwalla A."/>
            <person name="Mardis E.R."/>
            <person name="Wilson R.K."/>
        </authorList>
    </citation>
    <scope>NUCLEOTIDE SEQUENCE [LARGE SCALE GENOMIC DNA]</scope>
    <source>
        <strain evidence="1 2">YIT 11816</strain>
    </source>
</reference>
<dbReference type="HOGENOM" id="CLU_3123506_0_0_4"/>
<evidence type="ECO:0000313" key="2">
    <source>
        <dbReference type="Proteomes" id="UP000004956"/>
    </source>
</evidence>
<sequence>MKHRRKAPSTGRVDETFRFLFSPANGGFTALSQWHVSGFSAECRRLAGGV</sequence>
<accession>H3KDV1</accession>
<evidence type="ECO:0000313" key="1">
    <source>
        <dbReference type="EMBL" id="EHY31704.1"/>
    </source>
</evidence>
<dbReference type="EMBL" id="AFBQ01000124">
    <property type="protein sequence ID" value="EHY31704.1"/>
    <property type="molecule type" value="Genomic_DNA"/>
</dbReference>
<organism evidence="1 2">
    <name type="scientific">Sutterella parvirubra YIT 11816</name>
    <dbReference type="NCBI Taxonomy" id="762967"/>
    <lineage>
        <taxon>Bacteria</taxon>
        <taxon>Pseudomonadati</taxon>
        <taxon>Pseudomonadota</taxon>
        <taxon>Betaproteobacteria</taxon>
        <taxon>Burkholderiales</taxon>
        <taxon>Sutterellaceae</taxon>
        <taxon>Sutterella</taxon>
    </lineage>
</organism>
<dbReference type="STRING" id="762967.HMPREF9440_00912"/>
<dbReference type="AlphaFoldDB" id="H3KDV1"/>
<name>H3KDV1_9BURK</name>
<protein>
    <submittedName>
        <fullName evidence="1">Uncharacterized protein</fullName>
    </submittedName>
</protein>